<evidence type="ECO:0000313" key="5">
    <source>
        <dbReference type="Proteomes" id="UP000554482"/>
    </source>
</evidence>
<gene>
    <name evidence="4" type="ORF">FRX31_034379</name>
</gene>
<protein>
    <submittedName>
        <fullName evidence="4">Uncharacterized protein</fullName>
    </submittedName>
</protein>
<evidence type="ECO:0000256" key="3">
    <source>
        <dbReference type="SAM" id="MobiDB-lite"/>
    </source>
</evidence>
<evidence type="ECO:0000256" key="2">
    <source>
        <dbReference type="ARBA" id="ARBA00022821"/>
    </source>
</evidence>
<feature type="region of interest" description="Disordered" evidence="3">
    <location>
        <begin position="91"/>
        <end position="111"/>
    </location>
</feature>
<comment type="similarity">
    <text evidence="1">Belongs to the brassicaceae elicitor peptide family.</text>
</comment>
<name>A0A7J6UTV3_THATH</name>
<dbReference type="EMBL" id="JABWDY010043286">
    <property type="protein sequence ID" value="KAF5176034.1"/>
    <property type="molecule type" value="Genomic_DNA"/>
</dbReference>
<dbReference type="AlphaFoldDB" id="A0A7J6UTV3"/>
<feature type="compositionally biased region" description="Low complexity" evidence="3">
    <location>
        <begin position="102"/>
        <end position="111"/>
    </location>
</feature>
<dbReference type="OrthoDB" id="1653570at2759"/>
<comment type="caution">
    <text evidence="4">The sequence shown here is derived from an EMBL/GenBank/DDBJ whole genome shotgun (WGS) entry which is preliminary data.</text>
</comment>
<keyword evidence="5" id="KW-1185">Reference proteome</keyword>
<dbReference type="GO" id="GO:0045087">
    <property type="term" value="P:innate immune response"/>
    <property type="evidence" value="ECO:0007669"/>
    <property type="project" value="InterPro"/>
</dbReference>
<sequence>MGDSSSSTQNEETIVGYNTYNPCYYFELAARGVLKCLGFDSCSAHHEGAKKTSYEDDPPTSTEEQGMKSNEDVFLAKVQEDVEEIFSYTEITIRRGPPRPPVGTGRPPGIN</sequence>
<keyword evidence="2" id="KW-0611">Plant defense</keyword>
<dbReference type="InterPro" id="IPR035176">
    <property type="entry name" value="PEP"/>
</dbReference>
<feature type="region of interest" description="Disordered" evidence="3">
    <location>
        <begin position="46"/>
        <end position="70"/>
    </location>
</feature>
<dbReference type="Proteomes" id="UP000554482">
    <property type="component" value="Unassembled WGS sequence"/>
</dbReference>
<organism evidence="4 5">
    <name type="scientific">Thalictrum thalictroides</name>
    <name type="common">Rue-anemone</name>
    <name type="synonym">Anemone thalictroides</name>
    <dbReference type="NCBI Taxonomy" id="46969"/>
    <lineage>
        <taxon>Eukaryota</taxon>
        <taxon>Viridiplantae</taxon>
        <taxon>Streptophyta</taxon>
        <taxon>Embryophyta</taxon>
        <taxon>Tracheophyta</taxon>
        <taxon>Spermatophyta</taxon>
        <taxon>Magnoliopsida</taxon>
        <taxon>Ranunculales</taxon>
        <taxon>Ranunculaceae</taxon>
        <taxon>Thalictroideae</taxon>
        <taxon>Thalictrum</taxon>
    </lineage>
</organism>
<evidence type="ECO:0000313" key="4">
    <source>
        <dbReference type="EMBL" id="KAF5176034.1"/>
    </source>
</evidence>
<reference evidence="4 5" key="1">
    <citation type="submission" date="2020-06" db="EMBL/GenBank/DDBJ databases">
        <title>Transcriptomic and genomic resources for Thalictrum thalictroides and T. hernandezii: Facilitating candidate gene discovery in an emerging model plant lineage.</title>
        <authorList>
            <person name="Arias T."/>
            <person name="Riano-Pachon D.M."/>
            <person name="Di Stilio V.S."/>
        </authorList>
    </citation>
    <scope>NUCLEOTIDE SEQUENCE [LARGE SCALE GENOMIC DNA]</scope>
    <source>
        <strain evidence="5">cv. WT478/WT964</strain>
        <tissue evidence="4">Leaves</tissue>
    </source>
</reference>
<accession>A0A7J6UTV3</accession>
<proteinExistence type="inferred from homology"/>
<evidence type="ECO:0000256" key="1">
    <source>
        <dbReference type="ARBA" id="ARBA00011021"/>
    </source>
</evidence>
<dbReference type="Pfam" id="PF17232">
    <property type="entry name" value="Pep1_7"/>
    <property type="match status" value="1"/>
</dbReference>